<feature type="compositionally biased region" description="Polar residues" evidence="2">
    <location>
        <begin position="38"/>
        <end position="49"/>
    </location>
</feature>
<dbReference type="EnsemblFungi" id="FOXG_12438T0">
    <property type="protein sequence ID" value="FOXG_12438P0"/>
    <property type="gene ID" value="FOXG_12438"/>
</dbReference>
<proteinExistence type="predicted"/>
<evidence type="ECO:0000256" key="2">
    <source>
        <dbReference type="SAM" id="MobiDB-lite"/>
    </source>
</evidence>
<evidence type="ECO:0000256" key="1">
    <source>
        <dbReference type="SAM" id="Coils"/>
    </source>
</evidence>
<feature type="coiled-coil region" evidence="1">
    <location>
        <begin position="241"/>
        <end position="271"/>
    </location>
</feature>
<keyword evidence="1" id="KW-0175">Coiled coil</keyword>
<feature type="compositionally biased region" description="Acidic residues" evidence="2">
    <location>
        <begin position="183"/>
        <end position="194"/>
    </location>
</feature>
<feature type="compositionally biased region" description="Polar residues" evidence="2">
    <location>
        <begin position="776"/>
        <end position="791"/>
    </location>
</feature>
<name>A0A0D2YCR7_FUSOF</name>
<reference evidence="3" key="2">
    <citation type="submission" date="2025-05" db="UniProtKB">
        <authorList>
            <consortium name="EnsemblFungi"/>
        </authorList>
    </citation>
    <scope>IDENTIFICATION</scope>
    <source>
        <strain evidence="3">4287 / CBS 123668 / FGSC 9935 / NRRL 34936</strain>
    </source>
</reference>
<feature type="compositionally biased region" description="Low complexity" evidence="2">
    <location>
        <begin position="334"/>
        <end position="344"/>
    </location>
</feature>
<feature type="region of interest" description="Disordered" evidence="2">
    <location>
        <begin position="175"/>
        <end position="235"/>
    </location>
</feature>
<accession>A0A0D2YCR7</accession>
<feature type="region of interest" description="Disordered" evidence="2">
    <location>
        <begin position="1"/>
        <end position="71"/>
    </location>
</feature>
<organism evidence="3 4">
    <name type="scientific">Fusarium oxysporum (strain Fo5176)</name>
    <name type="common">Fusarium vascular wilt</name>
    <dbReference type="NCBI Taxonomy" id="660025"/>
    <lineage>
        <taxon>Eukaryota</taxon>
        <taxon>Fungi</taxon>
        <taxon>Dikarya</taxon>
        <taxon>Ascomycota</taxon>
        <taxon>Pezizomycotina</taxon>
        <taxon>Sordariomycetes</taxon>
        <taxon>Hypocreomycetidae</taxon>
        <taxon>Hypocreales</taxon>
        <taxon>Nectriaceae</taxon>
        <taxon>Fusarium</taxon>
        <taxon>Fusarium oxysporum species complex</taxon>
    </lineage>
</organism>
<feature type="region of interest" description="Disordered" evidence="2">
    <location>
        <begin position="301"/>
        <end position="365"/>
    </location>
</feature>
<evidence type="ECO:0000313" key="3">
    <source>
        <dbReference type="EnsemblFungi" id="FOXG_14099P0"/>
    </source>
</evidence>
<sequence length="853" mass="98150">MSSVSSFDTESVESDLQETESIKSKTPDSINPFDTEDSSVSGQSELENSPTERRNSTQERKTGLIVDKQPSDSRGLSRALLSRVRNFRTFILQNPQYREETSKWSSKSEPYSRLQELNILAAYDYDEDKQGICRKSKPIEGIVSSRDFDAASLFKEWSIIQRALNTARKNNLLSSELEKPDIDSSEEESSDDDDTRSSTSPEPVRPEVRNQHPRKLQRRVLPTVQSNHDSTEYGGEWKGVSELLKAQNRQLKKQRQDMEALQEIVRGLQVRAQPTASTPITTAGTKKSSLFQPTNHLSMRTQFKQSPHHRNPQTPPLGTDYPRADTRYHSSNEQTPTAAPQTPTHIGGSTPREWPPVPGAQFGGSAHAISVGNLQRQPNLPVELRQEQENRPPKYYDNVLTARSDILNFKISDLGIFDPRKETNLDRKEQTCWGGEYNVFSDVHSWIQAVDDNWSRINPSEQHIVTRNLWTLLRGPAIGWWRSQLSQNDREELQASKEKMLEAVEREFRLDVSDAVDILETSKFDRQDIMGDASIHSFAYKIFKAAKACGGTSNEHLLTRLYLALDPDLQVFVNSPKSTDTLSEYVKMLAEKRKAYRRKEDTQNARKVHLVGENSYPQEGGSYDERLHSTDNGLRTTEESNWRSQQHANKRNDFDPNNWPYERHEQYYQNGRYFPRRNAPRFQRMVPHSYNHDHRRDVGENLIGQQQERNRGGGYGYYDHEFDTNNLEAYWNPHVSGHRIDEQAPYGFNPQRMEWNRSRHQIQDQSFQGRYHGQHEQNSYQPNESWTTLPTNEGLRYDSHPRLLGPAEAGEAPLTKSIQYIVKHIRADHEDLDKETANGNTSGARTKRITRQG</sequence>
<feature type="region of interest" description="Disordered" evidence="2">
    <location>
        <begin position="637"/>
        <end position="660"/>
    </location>
</feature>
<feature type="compositionally biased region" description="Basic and acidic residues" evidence="2">
    <location>
        <begin position="50"/>
        <end position="62"/>
    </location>
</feature>
<dbReference type="Proteomes" id="UP000002489">
    <property type="component" value="Unassembled WGS sequence"/>
</dbReference>
<dbReference type="AlphaFoldDB" id="A0A0D2YCR7"/>
<reference evidence="4" key="1">
    <citation type="journal article" date="2012" name="Mol. Plant Microbe Interact.">
        <title>A highly conserved effector in Fusarium oxysporum is required for full virulence on Arabidopsis.</title>
        <authorList>
            <person name="Thatcher L.F."/>
            <person name="Gardiner D.M."/>
            <person name="Kazan K."/>
            <person name="Manners J."/>
        </authorList>
    </citation>
    <scope>NUCLEOTIDE SEQUENCE [LARGE SCALE GENOMIC DNA]</scope>
    <source>
        <strain evidence="4">Fo5176</strain>
    </source>
</reference>
<evidence type="ECO:0000313" key="4">
    <source>
        <dbReference type="Proteomes" id="UP000002489"/>
    </source>
</evidence>
<feature type="region of interest" description="Disordered" evidence="2">
    <location>
        <begin position="831"/>
        <end position="853"/>
    </location>
</feature>
<protein>
    <submittedName>
        <fullName evidence="3">Uncharacterized protein</fullName>
    </submittedName>
</protein>
<feature type="region of interest" description="Disordered" evidence="2">
    <location>
        <begin position="771"/>
        <end position="804"/>
    </location>
</feature>
<dbReference type="EnsemblFungi" id="FOXG_14099T0">
    <property type="protein sequence ID" value="FOXG_14099P0"/>
    <property type="gene ID" value="FOXG_14099"/>
</dbReference>